<dbReference type="InterPro" id="IPR013087">
    <property type="entry name" value="Znf_C2H2_type"/>
</dbReference>
<keyword evidence="2" id="KW-1185">Reference proteome</keyword>
<organism evidence="1 2">
    <name type="scientific">Pristionchus pacificus</name>
    <name type="common">Parasitic nematode worm</name>
    <dbReference type="NCBI Taxonomy" id="54126"/>
    <lineage>
        <taxon>Eukaryota</taxon>
        <taxon>Metazoa</taxon>
        <taxon>Ecdysozoa</taxon>
        <taxon>Nematoda</taxon>
        <taxon>Chromadorea</taxon>
        <taxon>Rhabditida</taxon>
        <taxon>Rhabditina</taxon>
        <taxon>Diplogasteromorpha</taxon>
        <taxon>Diplogasteroidea</taxon>
        <taxon>Neodiplogasteridae</taxon>
        <taxon>Pristionchus</taxon>
    </lineage>
</organism>
<sequence>KSIKAMSSSSAKVSNNLMNIQDEMSEFASVDHLGSIFLNGIEMMIELSNKGSDSQEFNKSVDSFKQTIRQNKSRDDKRESDPLRNAGYEFCEAISMAFSDLSKKAKVARVHNEMVLARPSHQSHSNKPTRETRSSGKRTILLERRIAETVVQPVEPLRLLRCGDCPAIFKHQTARLEHRRIHAIEGPSVADSVKSRAERKRKVDYSHDKETVIHPVKAARLSNAALPPIDELECQYCEKQYKTTRWLNKHLMDKHNVVV</sequence>
<evidence type="ECO:0000313" key="1">
    <source>
        <dbReference type="EnsemblMetazoa" id="PPA11198.1"/>
    </source>
</evidence>
<accession>A0A8R1U8M3</accession>
<accession>A0A2A6BNJ2</accession>
<dbReference type="SMART" id="SM00355">
    <property type="entry name" value="ZnF_C2H2"/>
    <property type="match status" value="2"/>
</dbReference>
<reference evidence="2" key="1">
    <citation type="journal article" date="2008" name="Nat. Genet.">
        <title>The Pristionchus pacificus genome provides a unique perspective on nematode lifestyle and parasitism.</title>
        <authorList>
            <person name="Dieterich C."/>
            <person name="Clifton S.W."/>
            <person name="Schuster L.N."/>
            <person name="Chinwalla A."/>
            <person name="Delehaunty K."/>
            <person name="Dinkelacker I."/>
            <person name="Fulton L."/>
            <person name="Fulton R."/>
            <person name="Godfrey J."/>
            <person name="Minx P."/>
            <person name="Mitreva M."/>
            <person name="Roeseler W."/>
            <person name="Tian H."/>
            <person name="Witte H."/>
            <person name="Yang S.P."/>
            <person name="Wilson R.K."/>
            <person name="Sommer R.J."/>
        </authorList>
    </citation>
    <scope>NUCLEOTIDE SEQUENCE [LARGE SCALE GENOMIC DNA]</scope>
    <source>
        <strain evidence="2">PS312</strain>
    </source>
</reference>
<reference evidence="1" key="2">
    <citation type="submission" date="2022-06" db="UniProtKB">
        <authorList>
            <consortium name="EnsemblMetazoa"/>
        </authorList>
    </citation>
    <scope>IDENTIFICATION</scope>
    <source>
        <strain evidence="1">PS312</strain>
    </source>
</reference>
<gene>
    <name evidence="1" type="primary">WBGene00100752</name>
</gene>
<dbReference type="PROSITE" id="PS00028">
    <property type="entry name" value="ZINC_FINGER_C2H2_1"/>
    <property type="match status" value="2"/>
</dbReference>
<dbReference type="AlphaFoldDB" id="A0A2A6BNJ2"/>
<evidence type="ECO:0000313" key="2">
    <source>
        <dbReference type="Proteomes" id="UP000005239"/>
    </source>
</evidence>
<protein>
    <submittedName>
        <fullName evidence="1">C2H2-type domain-containing protein</fullName>
    </submittedName>
</protein>
<proteinExistence type="predicted"/>
<dbReference type="EnsemblMetazoa" id="PPA11198.1">
    <property type="protein sequence ID" value="PPA11198.1"/>
    <property type="gene ID" value="WBGene00100752"/>
</dbReference>
<dbReference type="PROSITE" id="PS50157">
    <property type="entry name" value="ZINC_FINGER_C2H2_2"/>
    <property type="match status" value="1"/>
</dbReference>
<name>A0A2A6BNJ2_PRIPA</name>
<dbReference type="Proteomes" id="UP000005239">
    <property type="component" value="Unassembled WGS sequence"/>
</dbReference>